<dbReference type="AlphaFoldDB" id="A0A0B9H1G0"/>
<dbReference type="PANTHER" id="PTHR15822">
    <property type="entry name" value="TRAF AND TNF RECEPTOR-ASSOCIATED PROTEIN"/>
    <property type="match status" value="1"/>
</dbReference>
<gene>
    <name evidence="3" type="ORF">RJ45_16205</name>
</gene>
<evidence type="ECO:0000259" key="2">
    <source>
        <dbReference type="Pfam" id="PF03372"/>
    </source>
</evidence>
<name>A0A0B9H1G0_9GAMM</name>
<sequence>MKLMTLNTHSWQEEKQLEKLDVVAQAIIEQGCDVVALQEVNQHQDSPAVDANILTNHTVFADNYGYLLQKKLLEYGYHYQLTWDFVHQSYDVYQEGLAFLTRLPIVEHEVIDLSDNYDVSFWKHRRAVRIKVTSQQGDFNLYNCHCGWWNDSESSFENQFNRIKATLSTELSFLLGDFNNPSHIRNEGYDYVLQRGLIDCYEIAEIKDAGTTVIKNIDGWEQNSQALRIDLVLSNQPVVVKQHQVIFNNDFYPVVSDHFGLLVEVDII</sequence>
<reference evidence="3 4" key="1">
    <citation type="submission" date="2014-12" db="EMBL/GenBank/DDBJ databases">
        <title>Genome sequencing of Photobacterium gaetbulicola AD005a.</title>
        <authorList>
            <person name="Adrian T.G.S."/>
            <person name="Chan K.G."/>
        </authorList>
    </citation>
    <scope>NUCLEOTIDE SEQUENCE [LARGE SCALE GENOMIC DNA]</scope>
    <source>
        <strain evidence="3 4">AD005a</strain>
    </source>
</reference>
<dbReference type="InterPro" id="IPR036691">
    <property type="entry name" value="Endo/exonu/phosph_ase_sf"/>
</dbReference>
<comment type="caution">
    <text evidence="3">The sequence shown here is derived from an EMBL/GenBank/DDBJ whole genome shotgun (WGS) entry which is preliminary data.</text>
</comment>
<dbReference type="Gene3D" id="3.60.10.10">
    <property type="entry name" value="Endonuclease/exonuclease/phosphatase"/>
    <property type="match status" value="1"/>
</dbReference>
<feature type="domain" description="Endonuclease/exonuclease/phosphatase" evidence="2">
    <location>
        <begin position="19"/>
        <end position="258"/>
    </location>
</feature>
<dbReference type="InterPro" id="IPR051547">
    <property type="entry name" value="TDP2-like"/>
</dbReference>
<dbReference type="InterPro" id="IPR005135">
    <property type="entry name" value="Endo/exonuclease/phosphatase"/>
</dbReference>
<evidence type="ECO:0000313" key="3">
    <source>
        <dbReference type="EMBL" id="KHT62647.1"/>
    </source>
</evidence>
<evidence type="ECO:0000313" key="4">
    <source>
        <dbReference type="Proteomes" id="UP000031278"/>
    </source>
</evidence>
<dbReference type="PANTHER" id="PTHR15822:SF23">
    <property type="entry name" value="ENDONUCLEASE_EXONUCLEASE_PHOSPHATASE FAMILY PROTEIN"/>
    <property type="match status" value="1"/>
</dbReference>
<dbReference type="SUPFAM" id="SSF56219">
    <property type="entry name" value="DNase I-like"/>
    <property type="match status" value="1"/>
</dbReference>
<dbReference type="Proteomes" id="UP000031278">
    <property type="component" value="Unassembled WGS sequence"/>
</dbReference>
<protein>
    <submittedName>
        <fullName evidence="3">Exodeoxyribonuclease III</fullName>
    </submittedName>
</protein>
<evidence type="ECO:0000256" key="1">
    <source>
        <dbReference type="ARBA" id="ARBA00022801"/>
    </source>
</evidence>
<dbReference type="EMBL" id="JWLZ01000174">
    <property type="protein sequence ID" value="KHT62647.1"/>
    <property type="molecule type" value="Genomic_DNA"/>
</dbReference>
<dbReference type="CDD" id="cd09079">
    <property type="entry name" value="RgfB-like"/>
    <property type="match status" value="1"/>
</dbReference>
<organism evidence="3 4">
    <name type="scientific">Photobacterium gaetbulicola</name>
    <dbReference type="NCBI Taxonomy" id="1295392"/>
    <lineage>
        <taxon>Bacteria</taxon>
        <taxon>Pseudomonadati</taxon>
        <taxon>Pseudomonadota</taxon>
        <taxon>Gammaproteobacteria</taxon>
        <taxon>Vibrionales</taxon>
        <taxon>Vibrionaceae</taxon>
        <taxon>Photobacterium</taxon>
    </lineage>
</organism>
<dbReference type="GO" id="GO:0016787">
    <property type="term" value="F:hydrolase activity"/>
    <property type="evidence" value="ECO:0007669"/>
    <property type="project" value="UniProtKB-KW"/>
</dbReference>
<dbReference type="Pfam" id="PF03372">
    <property type="entry name" value="Exo_endo_phos"/>
    <property type="match status" value="1"/>
</dbReference>
<dbReference type="RefSeq" id="WP_039464425.1">
    <property type="nucleotide sequence ID" value="NZ_JWLZ01000174.1"/>
</dbReference>
<proteinExistence type="predicted"/>
<keyword evidence="1" id="KW-0378">Hydrolase</keyword>
<accession>A0A0B9H1G0</accession>